<sequence>MLQVVVLLLVVILVSTSKAQYFDKDMEPKPHLLYEPNAPDYTSAVPSLFDKLAVDPQLSTFMDVLTQVGSVMQLVNNSELQQPITIFCPVNAAFNHRTTDVARLDDFLRRHVVPSADLEPSDLKHSQTLDAMEGTIRVDYHLFSRKTTLNDIATVDTGHAIHATNGIAYKVDHTLSAKP</sequence>
<gene>
    <name evidence="3" type="ORF">BCR43DRAFT_485759</name>
</gene>
<protein>
    <recommendedName>
        <fullName evidence="2">FAS1 domain-containing protein</fullName>
    </recommendedName>
</protein>
<reference evidence="3 4" key="1">
    <citation type="submission" date="2016-07" db="EMBL/GenBank/DDBJ databases">
        <title>Pervasive Adenine N6-methylation of Active Genes in Fungi.</title>
        <authorList>
            <consortium name="DOE Joint Genome Institute"/>
            <person name="Mondo S.J."/>
            <person name="Dannebaum R.O."/>
            <person name="Kuo R.C."/>
            <person name="Labutti K."/>
            <person name="Haridas S."/>
            <person name="Kuo A."/>
            <person name="Salamov A."/>
            <person name="Ahrendt S.R."/>
            <person name="Lipzen A."/>
            <person name="Sullivan W."/>
            <person name="Andreopoulos W.B."/>
            <person name="Clum A."/>
            <person name="Lindquist E."/>
            <person name="Daum C."/>
            <person name="Ramamoorthy G.K."/>
            <person name="Gryganskyi A."/>
            <person name="Culley D."/>
            <person name="Magnuson J.K."/>
            <person name="James T.Y."/>
            <person name="O'Malley M.A."/>
            <person name="Stajich J.E."/>
            <person name="Spatafora J.W."/>
            <person name="Visel A."/>
            <person name="Grigoriev I.V."/>
        </authorList>
    </citation>
    <scope>NUCLEOTIDE SEQUENCE [LARGE SCALE GENOMIC DNA]</scope>
    <source>
        <strain evidence="3 4">NRRL 2496</strain>
    </source>
</reference>
<keyword evidence="4" id="KW-1185">Reference proteome</keyword>
<dbReference type="GO" id="GO:0005615">
    <property type="term" value="C:extracellular space"/>
    <property type="evidence" value="ECO:0007669"/>
    <property type="project" value="TreeGrafter"/>
</dbReference>
<evidence type="ECO:0000256" key="1">
    <source>
        <dbReference type="SAM" id="SignalP"/>
    </source>
</evidence>
<evidence type="ECO:0000313" key="4">
    <source>
        <dbReference type="Proteomes" id="UP000242180"/>
    </source>
</evidence>
<organism evidence="3 4">
    <name type="scientific">Syncephalastrum racemosum</name>
    <name type="common">Filamentous fungus</name>
    <dbReference type="NCBI Taxonomy" id="13706"/>
    <lineage>
        <taxon>Eukaryota</taxon>
        <taxon>Fungi</taxon>
        <taxon>Fungi incertae sedis</taxon>
        <taxon>Mucoromycota</taxon>
        <taxon>Mucoromycotina</taxon>
        <taxon>Mucoromycetes</taxon>
        <taxon>Mucorales</taxon>
        <taxon>Syncephalastraceae</taxon>
        <taxon>Syncephalastrum</taxon>
    </lineage>
</organism>
<dbReference type="PANTHER" id="PTHR10900">
    <property type="entry name" value="PERIOSTIN-RELATED"/>
    <property type="match status" value="1"/>
</dbReference>
<accession>A0A1X2HN15</accession>
<evidence type="ECO:0000259" key="2">
    <source>
        <dbReference type="PROSITE" id="PS50213"/>
    </source>
</evidence>
<dbReference type="InterPro" id="IPR050904">
    <property type="entry name" value="Adhesion/Biosynth-related"/>
</dbReference>
<dbReference type="InterPro" id="IPR036378">
    <property type="entry name" value="FAS1_dom_sf"/>
</dbReference>
<feature type="chain" id="PRO_5012191429" description="FAS1 domain-containing protein" evidence="1">
    <location>
        <begin position="20"/>
        <end position="179"/>
    </location>
</feature>
<feature type="signal peptide" evidence="1">
    <location>
        <begin position="1"/>
        <end position="19"/>
    </location>
</feature>
<dbReference type="EMBL" id="MCGN01000002">
    <property type="protein sequence ID" value="ORZ00770.1"/>
    <property type="molecule type" value="Genomic_DNA"/>
</dbReference>
<comment type="caution">
    <text evidence="3">The sequence shown here is derived from an EMBL/GenBank/DDBJ whole genome shotgun (WGS) entry which is preliminary data.</text>
</comment>
<dbReference type="Pfam" id="PF02469">
    <property type="entry name" value="Fasciclin"/>
    <property type="match status" value="1"/>
</dbReference>
<dbReference type="Gene3D" id="2.30.180.10">
    <property type="entry name" value="FAS1 domain"/>
    <property type="match status" value="1"/>
</dbReference>
<dbReference type="PANTHER" id="PTHR10900:SF77">
    <property type="entry name" value="FI19380P1"/>
    <property type="match status" value="1"/>
</dbReference>
<keyword evidence="1" id="KW-0732">Signal</keyword>
<dbReference type="SMART" id="SM00554">
    <property type="entry name" value="FAS1"/>
    <property type="match status" value="1"/>
</dbReference>
<dbReference type="InParanoid" id="A0A1X2HN15"/>
<feature type="domain" description="FAS1" evidence="2">
    <location>
        <begin position="45"/>
        <end position="175"/>
    </location>
</feature>
<dbReference type="OMA" id="IAYKINH"/>
<dbReference type="PROSITE" id="PS50213">
    <property type="entry name" value="FAS1"/>
    <property type="match status" value="1"/>
</dbReference>
<proteinExistence type="predicted"/>
<dbReference type="OrthoDB" id="5551751at2759"/>
<dbReference type="Proteomes" id="UP000242180">
    <property type="component" value="Unassembled WGS sequence"/>
</dbReference>
<dbReference type="InterPro" id="IPR000782">
    <property type="entry name" value="FAS1_domain"/>
</dbReference>
<dbReference type="STRING" id="13706.A0A1X2HN15"/>
<name>A0A1X2HN15_SYNRA</name>
<dbReference type="SUPFAM" id="SSF82153">
    <property type="entry name" value="FAS1 domain"/>
    <property type="match status" value="1"/>
</dbReference>
<dbReference type="AlphaFoldDB" id="A0A1X2HN15"/>
<evidence type="ECO:0000313" key="3">
    <source>
        <dbReference type="EMBL" id="ORZ00770.1"/>
    </source>
</evidence>